<feature type="chain" id="PRO_5026290735" evidence="2">
    <location>
        <begin position="30"/>
        <end position="133"/>
    </location>
</feature>
<evidence type="ECO:0000313" key="4">
    <source>
        <dbReference type="Proteomes" id="UP000501726"/>
    </source>
</evidence>
<feature type="signal peptide" evidence="2">
    <location>
        <begin position="1"/>
        <end position="29"/>
    </location>
</feature>
<keyword evidence="2" id="KW-0732">Signal</keyword>
<dbReference type="AlphaFoldDB" id="A0A6F8PVZ4"/>
<dbReference type="RefSeq" id="WP_173272807.1">
    <property type="nucleotide sequence ID" value="NZ_AP021889.1"/>
</dbReference>
<reference evidence="4" key="1">
    <citation type="submission" date="2019-11" db="EMBL/GenBank/DDBJ databases">
        <title>Isolation and characterization of two novel species in the genus Thiomicrorhabdus.</title>
        <authorList>
            <person name="Mochizuki J."/>
            <person name="Kojima H."/>
            <person name="Fukui M."/>
        </authorList>
    </citation>
    <scope>NUCLEOTIDE SEQUENCE [LARGE SCALE GENOMIC DNA]</scope>
    <source>
        <strain evidence="4">aks77</strain>
    </source>
</reference>
<dbReference type="EMBL" id="AP021889">
    <property type="protein sequence ID" value="BBP46313.1"/>
    <property type="molecule type" value="Genomic_DNA"/>
</dbReference>
<dbReference type="KEGG" id="tse:THMIRHAS_16860"/>
<evidence type="ECO:0000256" key="1">
    <source>
        <dbReference type="SAM" id="Phobius"/>
    </source>
</evidence>
<keyword evidence="1" id="KW-1133">Transmembrane helix</keyword>
<evidence type="ECO:0000313" key="3">
    <source>
        <dbReference type="EMBL" id="BBP46313.1"/>
    </source>
</evidence>
<feature type="transmembrane region" description="Helical" evidence="1">
    <location>
        <begin position="104"/>
        <end position="123"/>
    </location>
</feature>
<name>A0A6F8PVZ4_9GAMM</name>
<gene>
    <name evidence="3" type="ORF">THMIRHAS_16860</name>
</gene>
<proteinExistence type="predicted"/>
<feature type="transmembrane region" description="Helical" evidence="1">
    <location>
        <begin position="53"/>
        <end position="76"/>
    </location>
</feature>
<accession>A0A6F8PVZ4</accession>
<dbReference type="Proteomes" id="UP000501726">
    <property type="component" value="Chromosome"/>
</dbReference>
<protein>
    <submittedName>
        <fullName evidence="3">Uncharacterized protein</fullName>
    </submittedName>
</protein>
<evidence type="ECO:0000256" key="2">
    <source>
        <dbReference type="SAM" id="SignalP"/>
    </source>
</evidence>
<organism evidence="3 4">
    <name type="scientific">Thiosulfatimonas sediminis</name>
    <dbReference type="NCBI Taxonomy" id="2675054"/>
    <lineage>
        <taxon>Bacteria</taxon>
        <taxon>Pseudomonadati</taxon>
        <taxon>Pseudomonadota</taxon>
        <taxon>Gammaproteobacteria</taxon>
        <taxon>Thiotrichales</taxon>
        <taxon>Piscirickettsiaceae</taxon>
        <taxon>Thiosulfatimonas</taxon>
    </lineage>
</organism>
<keyword evidence="4" id="KW-1185">Reference proteome</keyword>
<keyword evidence="1" id="KW-0472">Membrane</keyword>
<sequence>MSIKKNLSSAFAGSALAAAAFMVPDMAMAALPAAANIDLGGLVDKDADATKLLQTVFGYLIIIAGVLMVTAAAFFWGKAAVSGMQQLSDENNTKYSMGTWVQHNIIGLLTVGITGVMAFYMYGFGSGLVGTTT</sequence>
<keyword evidence="1" id="KW-0812">Transmembrane</keyword>